<evidence type="ECO:0000313" key="3">
    <source>
        <dbReference type="EMBL" id="QUB85963.1"/>
    </source>
</evidence>
<protein>
    <submittedName>
        <fullName evidence="3">DUF4249 domain-containing protein</fullName>
    </submittedName>
</protein>
<proteinExistence type="predicted"/>
<dbReference type="OrthoDB" id="1060343at2"/>
<dbReference type="Proteomes" id="UP000060345">
    <property type="component" value="Chromosome 2"/>
</dbReference>
<dbReference type="KEGG" id="pfus:ADJ77_11200"/>
<feature type="signal peptide" evidence="1">
    <location>
        <begin position="1"/>
        <end position="18"/>
    </location>
</feature>
<dbReference type="InterPro" id="IPR025345">
    <property type="entry name" value="DUF4249"/>
</dbReference>
<evidence type="ECO:0000313" key="2">
    <source>
        <dbReference type="EMBL" id="AKU70331.1"/>
    </source>
</evidence>
<name>A0A0K1NNR6_9BACT</name>
<reference evidence="2 4" key="1">
    <citation type="submission" date="2015-07" db="EMBL/GenBank/DDBJ databases">
        <authorList>
            <person name="Noorani M."/>
        </authorList>
    </citation>
    <scope>NUCLEOTIDE SEQUENCE [LARGE SCALE GENOMIC DNA]</scope>
    <source>
        <strain evidence="2 4">W1435</strain>
    </source>
</reference>
<dbReference type="Proteomes" id="UP000682005">
    <property type="component" value="Chromosome 2"/>
</dbReference>
<dbReference type="PROSITE" id="PS51257">
    <property type="entry name" value="PROKAR_LIPOPROTEIN"/>
    <property type="match status" value="1"/>
</dbReference>
<accession>A0A0K1NNR6</accession>
<dbReference type="Pfam" id="PF14054">
    <property type="entry name" value="DUF4249"/>
    <property type="match status" value="1"/>
</dbReference>
<feature type="chain" id="PRO_5044544732" evidence="1">
    <location>
        <begin position="19"/>
        <end position="362"/>
    </location>
</feature>
<keyword evidence="1" id="KW-0732">Signal</keyword>
<dbReference type="EMBL" id="CP012075">
    <property type="protein sequence ID" value="AKU70331.1"/>
    <property type="molecule type" value="Genomic_DNA"/>
</dbReference>
<keyword evidence="5" id="KW-1185">Reference proteome</keyword>
<organism evidence="2 4">
    <name type="scientific">Prevotella fusca JCM 17724</name>
    <dbReference type="NCBI Taxonomy" id="1236517"/>
    <lineage>
        <taxon>Bacteria</taxon>
        <taxon>Pseudomonadati</taxon>
        <taxon>Bacteroidota</taxon>
        <taxon>Bacteroidia</taxon>
        <taxon>Bacteroidales</taxon>
        <taxon>Prevotellaceae</taxon>
        <taxon>Prevotella</taxon>
    </lineage>
</organism>
<dbReference type="EMBL" id="CP072369">
    <property type="protein sequence ID" value="QUB85963.1"/>
    <property type="molecule type" value="Genomic_DNA"/>
</dbReference>
<reference evidence="3 5" key="2">
    <citation type="submission" date="2021-03" db="EMBL/GenBank/DDBJ databases">
        <title>Human Oral Microbial Genomes.</title>
        <authorList>
            <person name="Johnston C.D."/>
            <person name="Chen T."/>
            <person name="Dewhirst F.E."/>
        </authorList>
    </citation>
    <scope>NUCLEOTIDE SEQUENCE [LARGE SCALE GENOMIC DNA]</scope>
    <source>
        <strain evidence="3 5">W1435</strain>
    </source>
</reference>
<dbReference type="RefSeq" id="WP_025078680.1">
    <property type="nucleotide sequence ID" value="NZ_BAKO01000021.1"/>
</dbReference>
<evidence type="ECO:0000313" key="5">
    <source>
        <dbReference type="Proteomes" id="UP000682005"/>
    </source>
</evidence>
<dbReference type="AlphaFoldDB" id="A0A0K1NNR6"/>
<evidence type="ECO:0000313" key="4">
    <source>
        <dbReference type="Proteomes" id="UP000060345"/>
    </source>
</evidence>
<sequence>MKKMFFLLILALSVMSCKDDFSISSLPDTPSKLVVYCMPSTADTTYITVSHSIPLKTYQTAHKNPMIDDANITYQLNGQAQPITALGNGRYRVVAHQKAGDKVQLRVEAQGLEPVESSTEIPEPVEVNNLSVRKVGSKYGVMRQQLLATFTDPAQTRDYYAVRVKRAELQSCYVEGYRRYGSDMKMVKLYYRYRDYMEQRDSEQWDSVAVHYSISESYMPLYIENEPLLNPLSGIDDDFGFSNDFYQDFYIFEDKTINGAAYTLHLNVKVESRRWYGYESKEALKELKEKFGVEEGLKLELYHIAPSYYRFLLTLNELSNNAFSQAGLSPVRPTYSNMRNGMGVCAGYNLPKPAVVPWEKIE</sequence>
<dbReference type="eggNOG" id="ENOG50339XG">
    <property type="taxonomic scope" value="Bacteria"/>
</dbReference>
<gene>
    <name evidence="2" type="ORF">ADJ77_11200</name>
    <name evidence="3" type="ORF">J5A51_01475</name>
</gene>
<evidence type="ECO:0000256" key="1">
    <source>
        <dbReference type="SAM" id="SignalP"/>
    </source>
</evidence>